<organism evidence="3 4">
    <name type="scientific">Clytia hemisphaerica</name>
    <dbReference type="NCBI Taxonomy" id="252671"/>
    <lineage>
        <taxon>Eukaryota</taxon>
        <taxon>Metazoa</taxon>
        <taxon>Cnidaria</taxon>
        <taxon>Hydrozoa</taxon>
        <taxon>Hydroidolina</taxon>
        <taxon>Leptothecata</taxon>
        <taxon>Obeliida</taxon>
        <taxon>Clytiidae</taxon>
        <taxon>Clytia</taxon>
    </lineage>
</organism>
<keyword evidence="4" id="KW-1185">Reference proteome</keyword>
<evidence type="ECO:0000256" key="1">
    <source>
        <dbReference type="PROSITE-ProRule" id="PRU00325"/>
    </source>
</evidence>
<dbReference type="Proteomes" id="UP000594262">
    <property type="component" value="Unplaced"/>
</dbReference>
<dbReference type="GO" id="GO:0008270">
    <property type="term" value="F:zinc ion binding"/>
    <property type="evidence" value="ECO:0007669"/>
    <property type="project" value="UniProtKB-KW"/>
</dbReference>
<dbReference type="EnsemblMetazoa" id="CLYHEMT018298.1">
    <property type="protein sequence ID" value="CLYHEMP018298.1"/>
    <property type="gene ID" value="CLYHEMG018298"/>
</dbReference>
<dbReference type="Pfam" id="PF04434">
    <property type="entry name" value="SWIM"/>
    <property type="match status" value="1"/>
</dbReference>
<evidence type="ECO:0000313" key="4">
    <source>
        <dbReference type="Proteomes" id="UP000594262"/>
    </source>
</evidence>
<dbReference type="AlphaFoldDB" id="A0A7M5X6J3"/>
<feature type="domain" description="SWIM-type" evidence="2">
    <location>
        <begin position="688"/>
        <end position="724"/>
    </location>
</feature>
<evidence type="ECO:0000259" key="2">
    <source>
        <dbReference type="PROSITE" id="PS50966"/>
    </source>
</evidence>
<reference evidence="3" key="1">
    <citation type="submission" date="2021-01" db="UniProtKB">
        <authorList>
            <consortium name="EnsemblMetazoa"/>
        </authorList>
    </citation>
    <scope>IDENTIFICATION</scope>
</reference>
<evidence type="ECO:0000313" key="3">
    <source>
        <dbReference type="EnsemblMetazoa" id="CLYHEMP018298.1"/>
    </source>
</evidence>
<protein>
    <recommendedName>
        <fullName evidence="2">SWIM-type domain-containing protein</fullName>
    </recommendedName>
</protein>
<keyword evidence="1" id="KW-0862">Zinc</keyword>
<dbReference type="InterPro" id="IPR007527">
    <property type="entry name" value="Znf_SWIM"/>
</dbReference>
<sequence length="775" mass="89864">MANNNNTSKPKGLYYEDERIVVNAHGMRAGLMFPDCYVVIDDCRDGDAVPQDVEMKSELDVEVQSDPEDLHSQSNFSNLSIHNGLSIDDCGLLSSENEDVKLEIIDEDPQMSVTPSSTTVKLENVELLLPLEAVLTIKMETNQHDTNHIALINVEMNSESFVPENRESVVDENNNGIDLNNLVHKNTHHTSAEIDTVHTVIHEDESVNESEDDCMHTEPKTPGKNCKINNCDKTDGVTENGDISNEAEIDDDDDLRAFIDVDTFVLANECRVELNDCLRNEKDKTVDNGSDNSICVDKNEENMESFVEDENDENLLSNRTISRIKKHFTYLEKGGDEISFRIVLKSNSRFYYKTCGIQKIHENPHELDEIMFFEETSSQPNIRLITELYALTQKQSQQYLINKYPTILFISQIQAIDCIFSLFLLYVRTNVDCQIVGTILCNNNNNQANVLKEALTEFKKINSFWTPKYLVVDPNRVILNTAEEVFPDSELFFDPEMCVYNWEKHLSNPLNGLREHSEQLLHDLKALQMCSKKGQYHDLVQEMRDKHIYNDRSFVEEWFFNSKKWVDFFMPKNLKSLLREDWIVECKKLYERTLEEHSNELDIFDLLLHITDIIPTYRFQRYCLKNRELYINVQNSFTRKSIRKFGLPLFMISNCAAILSKYKNTSTRTTVENISHRTYEVVDGEEMFTIHLGNQREFPSCTCAVWKTYSIPCKHIFRVLKKYSLDYDSLSPIYRASPYFDIDFSCMEKVNKDTARSMITFIPSKEDILKSIRNL</sequence>
<proteinExistence type="predicted"/>
<dbReference type="PROSITE" id="PS50966">
    <property type="entry name" value="ZF_SWIM"/>
    <property type="match status" value="1"/>
</dbReference>
<name>A0A7M5X6J3_9CNID</name>
<accession>A0A7M5X6J3</accession>
<dbReference type="PANTHER" id="PTHR47456">
    <property type="entry name" value="PHD-TYPE DOMAIN-CONTAINING PROTEIN"/>
    <property type="match status" value="1"/>
</dbReference>
<dbReference type="OrthoDB" id="5984937at2759"/>
<keyword evidence="1" id="KW-0863">Zinc-finger</keyword>
<keyword evidence="1" id="KW-0479">Metal-binding</keyword>